<dbReference type="GO" id="GO:0000794">
    <property type="term" value="C:condensed nuclear chromosome"/>
    <property type="evidence" value="ECO:0007669"/>
    <property type="project" value="TreeGrafter"/>
</dbReference>
<feature type="compositionally biased region" description="Basic residues" evidence="1">
    <location>
        <begin position="375"/>
        <end position="400"/>
    </location>
</feature>
<dbReference type="AlphaFoldDB" id="A0A8D2LI75"/>
<dbReference type="OMA" id="WNKAMGR"/>
<protein>
    <submittedName>
        <fullName evidence="3">Uncharacterized protein</fullName>
    </submittedName>
</protein>
<feature type="region of interest" description="Disordered" evidence="1">
    <location>
        <begin position="361"/>
        <end position="440"/>
    </location>
</feature>
<dbReference type="Ensembl" id="ENSVKKT00000023330.1">
    <property type="protein sequence ID" value="ENSVKKP00000022766.1"/>
    <property type="gene ID" value="ENSVKKG00000015122.1"/>
</dbReference>
<dbReference type="InterPro" id="IPR031529">
    <property type="entry name" value="IHO1"/>
</dbReference>
<keyword evidence="2" id="KW-1133">Transmembrane helix</keyword>
<reference evidence="3" key="2">
    <citation type="submission" date="2025-09" db="UniProtKB">
        <authorList>
            <consortium name="Ensembl"/>
        </authorList>
    </citation>
    <scope>IDENTIFICATION</scope>
</reference>
<evidence type="ECO:0000313" key="3">
    <source>
        <dbReference type="Ensembl" id="ENSVKKP00000022766.1"/>
    </source>
</evidence>
<feature type="compositionally biased region" description="Polar residues" evidence="1">
    <location>
        <begin position="408"/>
        <end position="418"/>
    </location>
</feature>
<evidence type="ECO:0000256" key="1">
    <source>
        <dbReference type="SAM" id="MobiDB-lite"/>
    </source>
</evidence>
<dbReference type="GO" id="GO:0006310">
    <property type="term" value="P:DNA recombination"/>
    <property type="evidence" value="ECO:0007669"/>
    <property type="project" value="InterPro"/>
</dbReference>
<evidence type="ECO:0000313" key="4">
    <source>
        <dbReference type="Proteomes" id="UP000694545"/>
    </source>
</evidence>
<sequence>MLDSVTIPQFCSQKSLGTTILWGLSNFKNHEKVRLLVCLICVCVCVCICNYDFINCICLRCLPFLLSCFRPNKPSSWTSVPSDCNSLSDSQFLFGSQFCPENSQSASAPLEFSIQQRQGKSSQQNSQDNESSIFAKYQSKPQLFGGDGKEKGSLNFPAGRFKGVLEQFEENKKKIKEKYDKYANTLLESLDQLTVQQNEQHLKLCEQLGYMQLPSLLSEFQTFISAPRVLSHLKDRESQTSPNMLLTQLPSSPHLSLLNIPAGSKVIATISSTPDKENVGTPQRSHIIAGCPDADNVLCTLFANEAAGSHEACWLLTQEPCQATPVRKVIKRDKQVKGRNAVRLSQLNWAHKDSMFMQKHSGDQMNEKLGTDRKKQSKGRGSRIKKREQKLGSQRKKPYSFRKDGNRSRYTNLSMLQNSTGKGSSKSEKSKHSYRNTKNPDNSCLGTMFVNHKKMCCPENKIAEKPKLVFQSHENKQYTPNLQETSGVRKMVDLSSTKNNSSFWACSSPESSLSQNQMRWYSLFDNHSPACSISVQQKCTTYCSLLLDSDSSD</sequence>
<dbReference type="GO" id="GO:0007129">
    <property type="term" value="P:homologous chromosome pairing at meiosis"/>
    <property type="evidence" value="ECO:0007669"/>
    <property type="project" value="TreeGrafter"/>
</dbReference>
<accession>A0A8D2LI75</accession>
<evidence type="ECO:0000256" key="2">
    <source>
        <dbReference type="SAM" id="Phobius"/>
    </source>
</evidence>
<keyword evidence="2" id="KW-0812">Transmembrane</keyword>
<reference evidence="3" key="1">
    <citation type="submission" date="2025-08" db="UniProtKB">
        <authorList>
            <consortium name="Ensembl"/>
        </authorList>
    </citation>
    <scope>IDENTIFICATION</scope>
</reference>
<name>A0A8D2LI75_VARKO</name>
<organism evidence="3 4">
    <name type="scientific">Varanus komodoensis</name>
    <name type="common">Komodo dragon</name>
    <dbReference type="NCBI Taxonomy" id="61221"/>
    <lineage>
        <taxon>Eukaryota</taxon>
        <taxon>Metazoa</taxon>
        <taxon>Chordata</taxon>
        <taxon>Craniata</taxon>
        <taxon>Vertebrata</taxon>
        <taxon>Euteleostomi</taxon>
        <taxon>Lepidosauria</taxon>
        <taxon>Squamata</taxon>
        <taxon>Bifurcata</taxon>
        <taxon>Unidentata</taxon>
        <taxon>Episquamata</taxon>
        <taxon>Toxicofera</taxon>
        <taxon>Anguimorpha</taxon>
        <taxon>Paleoanguimorpha</taxon>
        <taxon>Varanoidea</taxon>
        <taxon>Varanidae</taxon>
        <taxon>Varanus</taxon>
    </lineage>
</organism>
<proteinExistence type="predicted"/>
<dbReference type="GO" id="GO:0042138">
    <property type="term" value="P:meiotic DNA double-strand break formation"/>
    <property type="evidence" value="ECO:0007669"/>
    <property type="project" value="InterPro"/>
</dbReference>
<dbReference type="Pfam" id="PF15771">
    <property type="entry name" value="IHO1"/>
    <property type="match status" value="2"/>
</dbReference>
<dbReference type="PANTHER" id="PTHR35662:SF1">
    <property type="entry name" value="INTERACTOR OF HORMAD1 PROTEIN 1"/>
    <property type="match status" value="1"/>
</dbReference>
<keyword evidence="4" id="KW-1185">Reference proteome</keyword>
<dbReference type="Proteomes" id="UP000694545">
    <property type="component" value="Unplaced"/>
</dbReference>
<keyword evidence="2" id="KW-0472">Membrane</keyword>
<feature type="transmembrane region" description="Helical" evidence="2">
    <location>
        <begin position="35"/>
        <end position="54"/>
    </location>
</feature>
<dbReference type="PANTHER" id="PTHR35662">
    <property type="entry name" value="INTERACTOR OF HORMAD1 PROTEIN 1"/>
    <property type="match status" value="1"/>
</dbReference>
<feature type="compositionally biased region" description="Basic and acidic residues" evidence="1">
    <location>
        <begin position="361"/>
        <end position="374"/>
    </location>
</feature>